<dbReference type="EMBL" id="NVUK01000034">
    <property type="protein sequence ID" value="PCI76082.1"/>
    <property type="molecule type" value="Genomic_DNA"/>
</dbReference>
<dbReference type="GO" id="GO:0008236">
    <property type="term" value="F:serine-type peptidase activity"/>
    <property type="evidence" value="ECO:0007669"/>
    <property type="project" value="UniProtKB-KW"/>
</dbReference>
<evidence type="ECO:0000256" key="1">
    <source>
        <dbReference type="ARBA" id="ARBA00008683"/>
    </source>
</evidence>
<evidence type="ECO:0000259" key="6">
    <source>
        <dbReference type="Pfam" id="PF01343"/>
    </source>
</evidence>
<dbReference type="PANTHER" id="PTHR42987">
    <property type="entry name" value="PEPTIDASE S49"/>
    <property type="match status" value="1"/>
</dbReference>
<evidence type="ECO:0000313" key="7">
    <source>
        <dbReference type="EMBL" id="PCI76082.1"/>
    </source>
</evidence>
<evidence type="ECO:0000256" key="4">
    <source>
        <dbReference type="ARBA" id="ARBA00022825"/>
    </source>
</evidence>
<dbReference type="PANTHER" id="PTHR42987:SF4">
    <property type="entry name" value="PROTEASE SOHB-RELATED"/>
    <property type="match status" value="1"/>
</dbReference>
<dbReference type="Gene3D" id="3.90.226.10">
    <property type="entry name" value="2-enoyl-CoA Hydratase, Chain A, domain 1"/>
    <property type="match status" value="1"/>
</dbReference>
<dbReference type="GO" id="GO:0006508">
    <property type="term" value="P:proteolysis"/>
    <property type="evidence" value="ECO:0007669"/>
    <property type="project" value="UniProtKB-KW"/>
</dbReference>
<dbReference type="Proteomes" id="UP000218775">
    <property type="component" value="Unassembled WGS sequence"/>
</dbReference>
<keyword evidence="4" id="KW-0720">Serine protease</keyword>
<dbReference type="InterPro" id="IPR029045">
    <property type="entry name" value="ClpP/crotonase-like_dom_sf"/>
</dbReference>
<dbReference type="Pfam" id="PF01343">
    <property type="entry name" value="Peptidase_S49"/>
    <property type="match status" value="1"/>
</dbReference>
<name>A0A2A4X054_UNCAE</name>
<comment type="caution">
    <text evidence="7">The sequence shown here is derived from an EMBL/GenBank/DDBJ whole genome shotgun (WGS) entry which is preliminary data.</text>
</comment>
<keyword evidence="5" id="KW-1133">Transmembrane helix</keyword>
<proteinExistence type="inferred from homology"/>
<dbReference type="AlphaFoldDB" id="A0A2A4X054"/>
<dbReference type="InterPro" id="IPR002142">
    <property type="entry name" value="Peptidase_S49"/>
</dbReference>
<keyword evidence="5" id="KW-0472">Membrane</keyword>
<keyword evidence="2" id="KW-0645">Protease</keyword>
<protein>
    <submittedName>
        <fullName evidence="7">Peptidase</fullName>
    </submittedName>
</protein>
<feature type="transmembrane region" description="Helical" evidence="5">
    <location>
        <begin position="21"/>
        <end position="39"/>
    </location>
</feature>
<comment type="similarity">
    <text evidence="1">Belongs to the peptidase S49 family.</text>
</comment>
<evidence type="ECO:0000256" key="5">
    <source>
        <dbReference type="SAM" id="Phobius"/>
    </source>
</evidence>
<dbReference type="CDD" id="cd07023">
    <property type="entry name" value="S49_Sppa_N_C"/>
    <property type="match status" value="1"/>
</dbReference>
<organism evidence="7 8">
    <name type="scientific">Aerophobetes bacterium</name>
    <dbReference type="NCBI Taxonomy" id="2030807"/>
    <lineage>
        <taxon>Bacteria</taxon>
        <taxon>Candidatus Aerophobota</taxon>
    </lineage>
</organism>
<dbReference type="SUPFAM" id="SSF52096">
    <property type="entry name" value="ClpP/crotonase"/>
    <property type="match status" value="1"/>
</dbReference>
<evidence type="ECO:0000313" key="8">
    <source>
        <dbReference type="Proteomes" id="UP000218775"/>
    </source>
</evidence>
<gene>
    <name evidence="7" type="ORF">COB21_04850</name>
</gene>
<dbReference type="InterPro" id="IPR047272">
    <property type="entry name" value="S49_SppA_C"/>
</dbReference>
<feature type="domain" description="Peptidase S49" evidence="6">
    <location>
        <begin position="137"/>
        <end position="278"/>
    </location>
</feature>
<dbReference type="Gene3D" id="6.20.330.10">
    <property type="match status" value="1"/>
</dbReference>
<keyword evidence="5" id="KW-0812">Transmembrane</keyword>
<evidence type="ECO:0000256" key="2">
    <source>
        <dbReference type="ARBA" id="ARBA00022670"/>
    </source>
</evidence>
<accession>A0A2A4X054</accession>
<keyword evidence="3" id="KW-0378">Hydrolase</keyword>
<reference evidence="8" key="1">
    <citation type="submission" date="2017-08" db="EMBL/GenBank/DDBJ databases">
        <title>A dynamic microbial community with high functional redundancy inhabits the cold, oxic subseafloor aquifer.</title>
        <authorList>
            <person name="Tully B.J."/>
            <person name="Wheat C.G."/>
            <person name="Glazer B.T."/>
            <person name="Huber J.A."/>
        </authorList>
    </citation>
    <scope>NUCLEOTIDE SEQUENCE [LARGE SCALE GENOMIC DNA]</scope>
</reference>
<sequence length="352" mass="38824">MNFEDSIFKSTIRAFFKTFGGFIGFFAAIVAFCMLFMFIPKTPDVTGDQSRPVVQANAEGVKAILPNSSPVILRIPIRGFIGSKTLNTQTITTILGNSQGLAIEKGRVKGIILDIQSPGGTVTDSYNIFSAIMNYKKKYNVPVYAYVDGLCASGAMMIGCSADQIYSSPTGIIGSVGIIFGPLFNISELMERVGISQMTFTDGIGKDELSPFRKWEKGEGKTIQTIINYDYKFFVDLVVEHRTRMSKNALIHQYGAHVFDPETAFKHGYIDHSGASYNLTLRDLASASKIKDNKYQVLELKPEFSLSSLTQGCKSLLNKGSGKIKLELPLSSEFFIDNMGKPLYLYAPYLSE</sequence>
<evidence type="ECO:0000256" key="3">
    <source>
        <dbReference type="ARBA" id="ARBA00022801"/>
    </source>
</evidence>